<evidence type="ECO:0000313" key="1">
    <source>
        <dbReference type="EMBL" id="SEG62864.1"/>
    </source>
</evidence>
<proteinExistence type="predicted"/>
<accession>A0A1H6BQ90</accession>
<protein>
    <submittedName>
        <fullName evidence="1">Uncharacterized protein</fullName>
    </submittedName>
</protein>
<dbReference type="AlphaFoldDB" id="A0A1H6BQ90"/>
<evidence type="ECO:0000313" key="2">
    <source>
        <dbReference type="Proteomes" id="UP000236731"/>
    </source>
</evidence>
<dbReference type="Proteomes" id="UP000236731">
    <property type="component" value="Unassembled WGS sequence"/>
</dbReference>
<reference evidence="2" key="1">
    <citation type="submission" date="2016-10" db="EMBL/GenBank/DDBJ databases">
        <authorList>
            <person name="Varghese N."/>
            <person name="Submissions S."/>
        </authorList>
    </citation>
    <scope>NUCLEOTIDE SEQUENCE [LARGE SCALE GENOMIC DNA]</scope>
    <source>
        <strain evidence="2">DSM 22361</strain>
    </source>
</reference>
<gene>
    <name evidence="1" type="ORF">SAMN05421877_11157</name>
</gene>
<dbReference type="EMBL" id="FNUT01000011">
    <property type="protein sequence ID" value="SEG62864.1"/>
    <property type="molecule type" value="Genomic_DNA"/>
</dbReference>
<organism evidence="1 2">
    <name type="scientific">Sphingobacterium lactis</name>
    <dbReference type="NCBI Taxonomy" id="797291"/>
    <lineage>
        <taxon>Bacteria</taxon>
        <taxon>Pseudomonadati</taxon>
        <taxon>Bacteroidota</taxon>
        <taxon>Sphingobacteriia</taxon>
        <taxon>Sphingobacteriales</taxon>
        <taxon>Sphingobacteriaceae</taxon>
        <taxon>Sphingobacterium</taxon>
    </lineage>
</organism>
<keyword evidence="2" id="KW-1185">Reference proteome</keyword>
<name>A0A1H6BQ90_9SPHI</name>
<sequence>MVLQTLLMTIFEAITEMRRLSKLGKTFSFTFMSYSLSRGTSDGIVEVHNARLRNRGQIQYNQFAELQEEYINTNTGEPRRFWHCCLLSLNGQSLKFVAE</sequence>